<keyword evidence="3" id="KW-1185">Reference proteome</keyword>
<keyword evidence="1" id="KW-0812">Transmembrane</keyword>
<evidence type="ECO:0000256" key="1">
    <source>
        <dbReference type="SAM" id="Phobius"/>
    </source>
</evidence>
<feature type="transmembrane region" description="Helical" evidence="1">
    <location>
        <begin position="6"/>
        <end position="22"/>
    </location>
</feature>
<sequence length="60" mass="6800">MPYLIFGFAVGTFVCGLIEHFHKPEQAGWIKSSYLFGLSGIIFLIFIYEAWPLLVQVFSG</sequence>
<dbReference type="EMBL" id="JAALLS010000007">
    <property type="protein sequence ID" value="NGP88114.1"/>
    <property type="molecule type" value="Genomic_DNA"/>
</dbReference>
<dbReference type="Proteomes" id="UP000479132">
    <property type="component" value="Unassembled WGS sequence"/>
</dbReference>
<comment type="caution">
    <text evidence="2">The sequence shown here is derived from an EMBL/GenBank/DDBJ whole genome shotgun (WGS) entry which is preliminary data.</text>
</comment>
<keyword evidence="1" id="KW-1133">Transmembrane helix</keyword>
<gene>
    <name evidence="2" type="ORF">G3569_07090</name>
</gene>
<dbReference type="RefSeq" id="WP_165267511.1">
    <property type="nucleotide sequence ID" value="NZ_JAALLS010000007.1"/>
</dbReference>
<feature type="transmembrane region" description="Helical" evidence="1">
    <location>
        <begin position="34"/>
        <end position="54"/>
    </location>
</feature>
<accession>A0A6M1TAY4</accession>
<name>A0A6M1TAY4_9BACT</name>
<organism evidence="2 3">
    <name type="scientific">Fodinibius halophilus</name>
    <dbReference type="NCBI Taxonomy" id="1736908"/>
    <lineage>
        <taxon>Bacteria</taxon>
        <taxon>Pseudomonadati</taxon>
        <taxon>Balneolota</taxon>
        <taxon>Balneolia</taxon>
        <taxon>Balneolales</taxon>
        <taxon>Balneolaceae</taxon>
        <taxon>Fodinibius</taxon>
    </lineage>
</organism>
<evidence type="ECO:0000313" key="2">
    <source>
        <dbReference type="EMBL" id="NGP88114.1"/>
    </source>
</evidence>
<keyword evidence="1" id="KW-0472">Membrane</keyword>
<proteinExistence type="predicted"/>
<reference evidence="2 3" key="1">
    <citation type="submission" date="2020-02" db="EMBL/GenBank/DDBJ databases">
        <title>Aliifodinibius halophilus 2W32, complete genome.</title>
        <authorList>
            <person name="Li Y."/>
            <person name="Wu S."/>
        </authorList>
    </citation>
    <scope>NUCLEOTIDE SEQUENCE [LARGE SCALE GENOMIC DNA]</scope>
    <source>
        <strain evidence="2 3">2W32</strain>
    </source>
</reference>
<protein>
    <submittedName>
        <fullName evidence="2">Uncharacterized protein</fullName>
    </submittedName>
</protein>
<evidence type="ECO:0000313" key="3">
    <source>
        <dbReference type="Proteomes" id="UP000479132"/>
    </source>
</evidence>
<dbReference type="AlphaFoldDB" id="A0A6M1TAY4"/>